<accession>A0A0L0FTZ1</accession>
<keyword evidence="2" id="KW-1185">Reference proteome</keyword>
<proteinExistence type="predicted"/>
<dbReference type="EMBL" id="KQ242315">
    <property type="protein sequence ID" value="KNC79388.1"/>
    <property type="molecule type" value="Genomic_DNA"/>
</dbReference>
<reference evidence="1 2" key="1">
    <citation type="submission" date="2011-02" db="EMBL/GenBank/DDBJ databases">
        <title>The Genome Sequence of Sphaeroforma arctica JP610.</title>
        <authorList>
            <consortium name="The Broad Institute Genome Sequencing Platform"/>
            <person name="Russ C."/>
            <person name="Cuomo C."/>
            <person name="Young S.K."/>
            <person name="Zeng Q."/>
            <person name="Gargeya S."/>
            <person name="Alvarado L."/>
            <person name="Berlin A."/>
            <person name="Chapman S.B."/>
            <person name="Chen Z."/>
            <person name="Freedman E."/>
            <person name="Gellesch M."/>
            <person name="Goldberg J."/>
            <person name="Griggs A."/>
            <person name="Gujja S."/>
            <person name="Heilman E."/>
            <person name="Heiman D."/>
            <person name="Howarth C."/>
            <person name="Mehta T."/>
            <person name="Neiman D."/>
            <person name="Pearson M."/>
            <person name="Roberts A."/>
            <person name="Saif S."/>
            <person name="Shea T."/>
            <person name="Shenoy N."/>
            <person name="Sisk P."/>
            <person name="Stolte C."/>
            <person name="Sykes S."/>
            <person name="White J."/>
            <person name="Yandava C."/>
            <person name="Burger G."/>
            <person name="Gray M.W."/>
            <person name="Holland P.W.H."/>
            <person name="King N."/>
            <person name="Lang F.B.F."/>
            <person name="Roger A.J."/>
            <person name="Ruiz-Trillo I."/>
            <person name="Haas B."/>
            <person name="Nusbaum C."/>
            <person name="Birren B."/>
        </authorList>
    </citation>
    <scope>NUCLEOTIDE SEQUENCE [LARGE SCALE GENOMIC DNA]</scope>
    <source>
        <strain evidence="1 2">JP610</strain>
    </source>
</reference>
<gene>
    <name evidence="1" type="ORF">SARC_08215</name>
</gene>
<sequence>MVGVGRQVLHTQMTDPPHRFAKDWLGPAIVKAHVAPVLHCIKTNKEYRVHVKNIKAYIPPICRDEMIPRGTTANSIYAYFLDFTPDDEMFFLKQAHEVATTTGTLSGIKRCFRFAVDETYRQELYTIWELKHNATMLLDAIPSA</sequence>
<evidence type="ECO:0000313" key="2">
    <source>
        <dbReference type="Proteomes" id="UP000054560"/>
    </source>
</evidence>
<evidence type="ECO:0000313" key="1">
    <source>
        <dbReference type="EMBL" id="KNC79388.1"/>
    </source>
</evidence>
<organism evidence="1 2">
    <name type="scientific">Sphaeroforma arctica JP610</name>
    <dbReference type="NCBI Taxonomy" id="667725"/>
    <lineage>
        <taxon>Eukaryota</taxon>
        <taxon>Ichthyosporea</taxon>
        <taxon>Ichthyophonida</taxon>
        <taxon>Sphaeroforma</taxon>
    </lineage>
</organism>
<dbReference type="RefSeq" id="XP_014153290.1">
    <property type="nucleotide sequence ID" value="XM_014297815.1"/>
</dbReference>
<name>A0A0L0FTZ1_9EUKA</name>
<dbReference type="GeneID" id="25908719"/>
<protein>
    <submittedName>
        <fullName evidence="1">Uncharacterized protein</fullName>
    </submittedName>
</protein>
<dbReference type="Proteomes" id="UP000054560">
    <property type="component" value="Unassembled WGS sequence"/>
</dbReference>
<dbReference type="AlphaFoldDB" id="A0A0L0FTZ1"/>